<dbReference type="Gene3D" id="3.40.50.1820">
    <property type="entry name" value="alpha/beta hydrolase"/>
    <property type="match status" value="1"/>
</dbReference>
<gene>
    <name evidence="5" type="ORF">I0C86_12380</name>
</gene>
<dbReference type="SUPFAM" id="SSF53474">
    <property type="entry name" value="alpha/beta-Hydrolases"/>
    <property type="match status" value="1"/>
</dbReference>
<keyword evidence="3 5" id="KW-0378">Hydrolase</keyword>
<proteinExistence type="inferred from homology"/>
<keyword evidence="2" id="KW-0058">Aromatic hydrocarbons catabolism</keyword>
<feature type="non-terminal residue" evidence="5">
    <location>
        <position position="124"/>
    </location>
</feature>
<evidence type="ECO:0000256" key="2">
    <source>
        <dbReference type="ARBA" id="ARBA00022797"/>
    </source>
</evidence>
<organism evidence="5 6">
    <name type="scientific">Plantactinospora alkalitolerans</name>
    <dbReference type="NCBI Taxonomy" id="2789879"/>
    <lineage>
        <taxon>Bacteria</taxon>
        <taxon>Bacillati</taxon>
        <taxon>Actinomycetota</taxon>
        <taxon>Actinomycetes</taxon>
        <taxon>Micromonosporales</taxon>
        <taxon>Micromonosporaceae</taxon>
        <taxon>Plantactinospora</taxon>
    </lineage>
</organism>
<dbReference type="RefSeq" id="WP_196201374.1">
    <property type="nucleotide sequence ID" value="NZ_JADPUN010000131.1"/>
</dbReference>
<dbReference type="InterPro" id="IPR029058">
    <property type="entry name" value="AB_hydrolase_fold"/>
</dbReference>
<comment type="caution">
    <text evidence="5">The sequence shown here is derived from an EMBL/GenBank/DDBJ whole genome shotgun (WGS) entry which is preliminary data.</text>
</comment>
<keyword evidence="6" id="KW-1185">Reference proteome</keyword>
<reference evidence="5 6" key="1">
    <citation type="submission" date="2020-11" db="EMBL/GenBank/DDBJ databases">
        <title>A novel isolate from a Black sea contaminated sediment with potential to produce alkanes: Plantactinospora alkalitolerans sp. nov.</title>
        <authorList>
            <person name="Carro L."/>
            <person name="Veyisoglu A."/>
            <person name="Guven K."/>
            <person name="Schumann P."/>
            <person name="Klenk H.-P."/>
            <person name="Sahin N."/>
        </authorList>
    </citation>
    <scope>NUCLEOTIDE SEQUENCE [LARGE SCALE GENOMIC DNA]</scope>
    <source>
        <strain evidence="5 6">S1510</strain>
    </source>
</reference>
<evidence type="ECO:0000256" key="1">
    <source>
        <dbReference type="ARBA" id="ARBA00010088"/>
    </source>
</evidence>
<evidence type="ECO:0000256" key="3">
    <source>
        <dbReference type="ARBA" id="ARBA00022801"/>
    </source>
</evidence>
<evidence type="ECO:0000259" key="4">
    <source>
        <dbReference type="Pfam" id="PF06441"/>
    </source>
</evidence>
<protein>
    <submittedName>
        <fullName evidence="5">Epoxide hydrolase N-terminal domain-containing protein</fullName>
    </submittedName>
</protein>
<dbReference type="EMBL" id="JADPUN010000131">
    <property type="protein sequence ID" value="MBF9129749.1"/>
    <property type="molecule type" value="Genomic_DNA"/>
</dbReference>
<dbReference type="Proteomes" id="UP000638560">
    <property type="component" value="Unassembled WGS sequence"/>
</dbReference>
<dbReference type="GO" id="GO:0016787">
    <property type="term" value="F:hydrolase activity"/>
    <property type="evidence" value="ECO:0007669"/>
    <property type="project" value="UniProtKB-KW"/>
</dbReference>
<dbReference type="PANTHER" id="PTHR21661:SF35">
    <property type="entry name" value="EPOXIDE HYDROLASE"/>
    <property type="match status" value="1"/>
</dbReference>
<dbReference type="PANTHER" id="PTHR21661">
    <property type="entry name" value="EPOXIDE HYDROLASE 1-RELATED"/>
    <property type="match status" value="1"/>
</dbReference>
<name>A0ABS0GUL8_9ACTN</name>
<sequence length="124" mass="13767">MTDTAIRPFRVEIPQTALDDLDARLARTSWPAELPGTGDAYGMSTDRVRALAERWRDGFDWRAVEARLNAHPQFVTEIDGEQIHFLHVRSPRADATPLVLTHGWPGSVSGAITSRYSSTEPGQP</sequence>
<evidence type="ECO:0000313" key="5">
    <source>
        <dbReference type="EMBL" id="MBF9129749.1"/>
    </source>
</evidence>
<feature type="domain" description="Epoxide hydrolase N-terminal" evidence="4">
    <location>
        <begin position="6"/>
        <end position="108"/>
    </location>
</feature>
<dbReference type="InterPro" id="IPR010497">
    <property type="entry name" value="Epoxide_hydro_N"/>
</dbReference>
<dbReference type="Pfam" id="PF06441">
    <property type="entry name" value="EHN"/>
    <property type="match status" value="1"/>
</dbReference>
<accession>A0ABS0GUL8</accession>
<evidence type="ECO:0000313" key="6">
    <source>
        <dbReference type="Proteomes" id="UP000638560"/>
    </source>
</evidence>
<comment type="similarity">
    <text evidence="1">Belongs to the peptidase S33 family.</text>
</comment>